<feature type="domain" description="Quinohemoprotein amine dehydrogenase alpha subunit haem binding" evidence="2">
    <location>
        <begin position="25"/>
        <end position="187"/>
    </location>
</feature>
<gene>
    <name evidence="5" type="ORF">PsAD2_01723</name>
</gene>
<dbReference type="Gene3D" id="2.60.40.10">
    <property type="entry name" value="Immunoglobulins"/>
    <property type="match status" value="1"/>
</dbReference>
<dbReference type="GO" id="GO:0009055">
    <property type="term" value="F:electron transfer activity"/>
    <property type="evidence" value="ECO:0007669"/>
    <property type="project" value="InterPro"/>
</dbReference>
<comment type="caution">
    <text evidence="5">The sequence shown here is derived from an EMBL/GenBank/DDBJ whole genome shotgun (WGS) entry which is preliminary data.</text>
</comment>
<dbReference type="InterPro" id="IPR036909">
    <property type="entry name" value="Cyt_c-like_dom_sf"/>
</dbReference>
<feature type="domain" description="Quinohemoprotein amine dehydrogenase alpha subunit" evidence="4">
    <location>
        <begin position="197"/>
        <end position="299"/>
    </location>
</feature>
<dbReference type="Pfam" id="PF14930">
    <property type="entry name" value="Qn_am_d_aII"/>
    <property type="match status" value="1"/>
</dbReference>
<feature type="signal peptide" evidence="1">
    <location>
        <begin position="1"/>
        <end position="24"/>
    </location>
</feature>
<proteinExistence type="predicted"/>
<evidence type="ECO:0000259" key="2">
    <source>
        <dbReference type="Pfam" id="PF09098"/>
    </source>
</evidence>
<keyword evidence="1" id="KW-0732">Signal</keyword>
<dbReference type="NCBIfam" id="TIGR03908">
    <property type="entry name" value="QH_alpha"/>
    <property type="match status" value="1"/>
</dbReference>
<evidence type="ECO:0000259" key="4">
    <source>
        <dbReference type="Pfam" id="PF14930"/>
    </source>
</evidence>
<dbReference type="RefSeq" id="WP_068004869.1">
    <property type="nucleotide sequence ID" value="NZ_FOFM01000009.1"/>
</dbReference>
<dbReference type="SUPFAM" id="SSF46626">
    <property type="entry name" value="Cytochrome c"/>
    <property type="match status" value="2"/>
</dbReference>
<dbReference type="Proteomes" id="UP000076577">
    <property type="component" value="Unassembled WGS sequence"/>
</dbReference>
<dbReference type="InterPro" id="IPR009111">
    <property type="entry name" value="QH-AmDH_asu_dom2"/>
</dbReference>
<keyword evidence="6" id="KW-1185">Reference proteome</keyword>
<dbReference type="EMBL" id="LMCB01000012">
    <property type="protein sequence ID" value="KZL19901.1"/>
    <property type="molecule type" value="Genomic_DNA"/>
</dbReference>
<dbReference type="InterPro" id="IPR014756">
    <property type="entry name" value="Ig_E-set"/>
</dbReference>
<evidence type="ECO:0000256" key="1">
    <source>
        <dbReference type="SAM" id="SignalP"/>
    </source>
</evidence>
<dbReference type="PATRIC" id="fig|989403.3.peg.1833"/>
<dbReference type="InterPro" id="IPR013783">
    <property type="entry name" value="Ig-like_fold"/>
</dbReference>
<accession>A0A165ZHC8</accession>
<feature type="chain" id="PRO_5007870028" evidence="1">
    <location>
        <begin position="25"/>
        <end position="514"/>
    </location>
</feature>
<name>A0A165ZHC8_9HYPH</name>
<dbReference type="SUPFAM" id="SSF69298">
    <property type="entry name" value="Quinohemoprotein amine dehydrogenase A chain, domain 3"/>
    <property type="match status" value="1"/>
</dbReference>
<dbReference type="Gene3D" id="2.40.128.120">
    <property type="entry name" value="Quinohemoprotein amine dehydrogenase alpha subunit, domain 2"/>
    <property type="match status" value="1"/>
</dbReference>
<dbReference type="GO" id="GO:0020037">
    <property type="term" value="F:heme binding"/>
    <property type="evidence" value="ECO:0007669"/>
    <property type="project" value="InterPro"/>
</dbReference>
<dbReference type="SUPFAM" id="SSF81296">
    <property type="entry name" value="E set domains"/>
    <property type="match status" value="1"/>
</dbReference>
<evidence type="ECO:0000313" key="5">
    <source>
        <dbReference type="EMBL" id="KZL19901.1"/>
    </source>
</evidence>
<dbReference type="Pfam" id="PF09100">
    <property type="entry name" value="Qn_am_d_aIV"/>
    <property type="match status" value="1"/>
</dbReference>
<dbReference type="AlphaFoldDB" id="A0A165ZHC8"/>
<dbReference type="InterPro" id="IPR015184">
    <property type="entry name" value="QH-AmDH_asu_dom_IV"/>
</dbReference>
<dbReference type="OrthoDB" id="5345472at2"/>
<dbReference type="Gene3D" id="1.10.760.10">
    <property type="entry name" value="Cytochrome c-like domain"/>
    <property type="match status" value="1"/>
</dbReference>
<reference evidence="5 6" key="1">
    <citation type="journal article" date="2016" name="Front. Microbiol.">
        <title>Comparative Genomic Analysis Reveals a Diverse Repertoire of Genes Involved in Prokaryote-Eukaryote Interactions within the Pseudovibrio Genus.</title>
        <authorList>
            <person name="Romano S."/>
            <person name="Fernandez-Guerra A."/>
            <person name="Reen F.J."/>
            <person name="Glockner F.O."/>
            <person name="Crowley S.P."/>
            <person name="O'Sullivan O."/>
            <person name="Cotter P.D."/>
            <person name="Adams C."/>
            <person name="Dobson A.D."/>
            <person name="O'Gara F."/>
        </authorList>
    </citation>
    <scope>NUCLEOTIDE SEQUENCE [LARGE SCALE GENOMIC DNA]</scope>
    <source>
        <strain evidence="5 6">Ad2</strain>
    </source>
</reference>
<evidence type="ECO:0000259" key="3">
    <source>
        <dbReference type="Pfam" id="PF09100"/>
    </source>
</evidence>
<protein>
    <submittedName>
        <fullName evidence="5">Quinohemoprotein amine dehydrogenase A, alpha subunit, heme binding</fullName>
    </submittedName>
</protein>
<dbReference type="STRING" id="989403.SAMN05421798_10941"/>
<dbReference type="InterPro" id="IPR023887">
    <property type="entry name" value="QH-AmDH_asu"/>
</dbReference>
<evidence type="ECO:0000313" key="6">
    <source>
        <dbReference type="Proteomes" id="UP000076577"/>
    </source>
</evidence>
<organism evidence="5 6">
    <name type="scientific">Pseudovibrio axinellae</name>
    <dbReference type="NCBI Taxonomy" id="989403"/>
    <lineage>
        <taxon>Bacteria</taxon>
        <taxon>Pseudomonadati</taxon>
        <taxon>Pseudomonadota</taxon>
        <taxon>Alphaproteobacteria</taxon>
        <taxon>Hyphomicrobiales</taxon>
        <taxon>Stappiaceae</taxon>
        <taxon>Pseudovibrio</taxon>
    </lineage>
</organism>
<dbReference type="InterPro" id="IPR036718">
    <property type="entry name" value="H-AmDH_asu_dom2_sf"/>
</dbReference>
<dbReference type="InterPro" id="IPR015182">
    <property type="entry name" value="QH-AmDH_asu_heme-bd_dom"/>
</dbReference>
<sequence length="514" mass="55720">MRATTFQVSAVALLLFTTGTAANADEQLLDQACNGCHSETSNGLSRIDGQRKTPEGWLMTIVRMRQIHGMELSNKDQATLVGYLSDTQGLAPSEAAAYRYVLERDPDIQESFEEPFASMCTRCHTGARVGLQRRSEEEWLLHMDFHVGQFPTIEYQALGRDRQWYEIAKTNIAPALAERFPLETEAWKTWQSAPKVAVDGDWVVLTELPGLGQAYGTFSVTGSSSPHKIEGNITLSDGTEHTVSGRMNFYTGYEWRANVKINGKTYRQILAMSEDGKHLKGRQFLRSKDSLGARFTGVKKGQGPAIIGTVPAALPAGQNTLQFVGTELENLSLSDASDSAIMGSASTNNAGASLSLQTTGNGQLTLEADNVGYKLSHYDSIDRLVVEPAFTIARVGGGSDVGPDRVPARFKAIGYWNGPDGEPGTQDDVRIGEVPATWSMSNHNEAAADMGDAKFAGYLDQTGIFTPAVAGPNAERRFSTNNAGDLKISAEAMGLKAESQLIVTVQRFVDPPIR</sequence>
<feature type="domain" description="Quinohemoprotein amine dehydrogenase alpha subunit" evidence="3">
    <location>
        <begin position="385"/>
        <end position="513"/>
    </location>
</feature>
<dbReference type="Pfam" id="PF09098">
    <property type="entry name" value="Dehyd-heme_bind"/>
    <property type="match status" value="1"/>
</dbReference>